<sequence length="363" mass="42525">MRKGIYLSFSLLTFYLAGLYRLDVLVFLFAAEILLFVWSRFLPAYFAGNLEFWIALGETQGEAKKKEPIHGKIMIKNQGMLPITLFTIVLKYENLNDQKGTKNVPISLKGYVSAKGTTEIPFSISSQYCGVLRFWLCEMKVFDYLRLFSKRQALEVWDSQIVLPQGGRIDLKNLEDHKIEETFWGPADVLREASPPDVDDVREYRQGDGMRDIHWKLSARNDELYSKIYRDEMSRQASLFLDLKQEREMTIEEKDAYYEIVCSIAEAFLRQDIRLRVWWYDAKENAMVIMQVNDRMELQKMLEELVGRAVFYFGDEAKEAIWLYQKQLGGTIHLSFNTKLQLKSQTEVLASFTKDLERRWISV</sequence>
<dbReference type="PANTHER" id="PTHR34351:SF2">
    <property type="entry name" value="DUF58 DOMAIN-CONTAINING PROTEIN"/>
    <property type="match status" value="1"/>
</dbReference>
<feature type="transmembrane region" description="Helical" evidence="1">
    <location>
        <begin position="12"/>
        <end position="38"/>
    </location>
</feature>
<dbReference type="AlphaFoldDB" id="A0A9D2BA54"/>
<keyword evidence="1" id="KW-0812">Transmembrane</keyword>
<reference evidence="3" key="1">
    <citation type="journal article" date="2021" name="PeerJ">
        <title>Extensive microbial diversity within the chicken gut microbiome revealed by metagenomics and culture.</title>
        <authorList>
            <person name="Gilroy R."/>
            <person name="Ravi A."/>
            <person name="Getino M."/>
            <person name="Pursley I."/>
            <person name="Horton D.L."/>
            <person name="Alikhan N.F."/>
            <person name="Baker D."/>
            <person name="Gharbi K."/>
            <person name="Hall N."/>
            <person name="Watson M."/>
            <person name="Adriaenssens E.M."/>
            <person name="Foster-Nyarko E."/>
            <person name="Jarju S."/>
            <person name="Secka A."/>
            <person name="Antonio M."/>
            <person name="Oren A."/>
            <person name="Chaudhuri R.R."/>
            <person name="La Ragione R."/>
            <person name="Hildebrand F."/>
            <person name="Pallen M.J."/>
        </authorList>
    </citation>
    <scope>NUCLEOTIDE SEQUENCE</scope>
    <source>
        <strain evidence="3">CHK191-13928</strain>
    </source>
</reference>
<evidence type="ECO:0000256" key="1">
    <source>
        <dbReference type="SAM" id="Phobius"/>
    </source>
</evidence>
<comment type="caution">
    <text evidence="3">The sequence shown here is derived from an EMBL/GenBank/DDBJ whole genome shotgun (WGS) entry which is preliminary data.</text>
</comment>
<dbReference type="EMBL" id="DXEM01000023">
    <property type="protein sequence ID" value="HIX67859.1"/>
    <property type="molecule type" value="Genomic_DNA"/>
</dbReference>
<evidence type="ECO:0000259" key="2">
    <source>
        <dbReference type="Pfam" id="PF01882"/>
    </source>
</evidence>
<accession>A0A9D2BA54</accession>
<organism evidence="3 4">
    <name type="scientific">Candidatus Anaerostipes excrementavium</name>
    <dbReference type="NCBI Taxonomy" id="2838463"/>
    <lineage>
        <taxon>Bacteria</taxon>
        <taxon>Bacillati</taxon>
        <taxon>Bacillota</taxon>
        <taxon>Clostridia</taxon>
        <taxon>Lachnospirales</taxon>
        <taxon>Lachnospiraceae</taxon>
        <taxon>Anaerostipes</taxon>
    </lineage>
</organism>
<proteinExistence type="predicted"/>
<dbReference type="Proteomes" id="UP000886721">
    <property type="component" value="Unassembled WGS sequence"/>
</dbReference>
<evidence type="ECO:0000313" key="4">
    <source>
        <dbReference type="Proteomes" id="UP000886721"/>
    </source>
</evidence>
<keyword evidence="1" id="KW-0472">Membrane</keyword>
<gene>
    <name evidence="3" type="ORF">H9735_07040</name>
</gene>
<dbReference type="InterPro" id="IPR002881">
    <property type="entry name" value="DUF58"/>
</dbReference>
<reference evidence="3" key="2">
    <citation type="submission" date="2021-04" db="EMBL/GenBank/DDBJ databases">
        <authorList>
            <person name="Gilroy R."/>
        </authorList>
    </citation>
    <scope>NUCLEOTIDE SEQUENCE</scope>
    <source>
        <strain evidence="3">CHK191-13928</strain>
    </source>
</reference>
<dbReference type="Pfam" id="PF01882">
    <property type="entry name" value="DUF58"/>
    <property type="match status" value="1"/>
</dbReference>
<dbReference type="PANTHER" id="PTHR34351">
    <property type="entry name" value="SLR1927 PROTEIN-RELATED"/>
    <property type="match status" value="1"/>
</dbReference>
<feature type="domain" description="DUF58" evidence="2">
    <location>
        <begin position="200"/>
        <end position="306"/>
    </location>
</feature>
<protein>
    <submittedName>
        <fullName evidence="3">DUF58 domain-containing protein</fullName>
    </submittedName>
</protein>
<keyword evidence="1" id="KW-1133">Transmembrane helix</keyword>
<evidence type="ECO:0000313" key="3">
    <source>
        <dbReference type="EMBL" id="HIX67859.1"/>
    </source>
</evidence>
<name>A0A9D2BA54_9FIRM</name>